<protein>
    <submittedName>
        <fullName evidence="2">Unnamed protein product</fullName>
    </submittedName>
</protein>
<dbReference type="Proteomes" id="UP001165120">
    <property type="component" value="Unassembled WGS sequence"/>
</dbReference>
<evidence type="ECO:0000256" key="1">
    <source>
        <dbReference type="SAM" id="MobiDB-lite"/>
    </source>
</evidence>
<keyword evidence="3" id="KW-1185">Reference proteome</keyword>
<dbReference type="AlphaFoldDB" id="A0A9W6WGY0"/>
<gene>
    <name evidence="2" type="ORF">Cboi02_000270800</name>
</gene>
<feature type="compositionally biased region" description="Polar residues" evidence="1">
    <location>
        <begin position="1"/>
        <end position="11"/>
    </location>
</feature>
<reference evidence="2" key="1">
    <citation type="submission" date="2023-04" db="EMBL/GenBank/DDBJ databases">
        <title>Candida boidinii NBRC 10035.</title>
        <authorList>
            <person name="Ichikawa N."/>
            <person name="Sato H."/>
            <person name="Tonouchi N."/>
        </authorList>
    </citation>
    <scope>NUCLEOTIDE SEQUENCE</scope>
    <source>
        <strain evidence="2">NBRC 10035</strain>
    </source>
</reference>
<feature type="region of interest" description="Disordered" evidence="1">
    <location>
        <begin position="1"/>
        <end position="31"/>
    </location>
</feature>
<organism evidence="2 3">
    <name type="scientific">Candida boidinii</name>
    <name type="common">Yeast</name>
    <dbReference type="NCBI Taxonomy" id="5477"/>
    <lineage>
        <taxon>Eukaryota</taxon>
        <taxon>Fungi</taxon>
        <taxon>Dikarya</taxon>
        <taxon>Ascomycota</taxon>
        <taxon>Saccharomycotina</taxon>
        <taxon>Pichiomycetes</taxon>
        <taxon>Pichiales</taxon>
        <taxon>Pichiaceae</taxon>
        <taxon>Ogataea</taxon>
        <taxon>Ogataea/Candida clade</taxon>
    </lineage>
</organism>
<feature type="region of interest" description="Disordered" evidence="1">
    <location>
        <begin position="48"/>
        <end position="67"/>
    </location>
</feature>
<dbReference type="EMBL" id="BSXN01000842">
    <property type="protein sequence ID" value="GME70026.1"/>
    <property type="molecule type" value="Genomic_DNA"/>
</dbReference>
<comment type="caution">
    <text evidence="2">The sequence shown here is derived from an EMBL/GenBank/DDBJ whole genome shotgun (WGS) entry which is preliminary data.</text>
</comment>
<proteinExistence type="predicted"/>
<evidence type="ECO:0000313" key="3">
    <source>
        <dbReference type="Proteomes" id="UP001165120"/>
    </source>
</evidence>
<accession>A0A9W6WGY0</accession>
<feature type="compositionally biased region" description="Acidic residues" evidence="1">
    <location>
        <begin position="49"/>
        <end position="58"/>
    </location>
</feature>
<evidence type="ECO:0000313" key="2">
    <source>
        <dbReference type="EMBL" id="GME70026.1"/>
    </source>
</evidence>
<name>A0A9W6WGY0_CANBO</name>
<sequence>MSSTSLSTMQHAASDDEEIAEYVSEVTADDPANVETVTNQVEKVHLEENFESDITTETETDKGTESESAESFVVLSAQQMSLISLKDAFFDITLNYNNFKSSIDNYRKILQEIDYESLKNGKHLKVQDELYAILREQKLGISEIIYGLNKNAGIPLKEIVLMQILNKRAVHMNSNISQYSGEFLSHASNKIVLNPTGLVRDYYNRISRGKRSRTRPITSINSFNEKYSAVLITQIDSINQVAVRSPSGNYNIFSWIDKLFSLFKNEDIQRFNSYR</sequence>